<proteinExistence type="predicted"/>
<organism evidence="2 3">
    <name type="scientific">Protopolystoma xenopodis</name>
    <dbReference type="NCBI Taxonomy" id="117903"/>
    <lineage>
        <taxon>Eukaryota</taxon>
        <taxon>Metazoa</taxon>
        <taxon>Spiralia</taxon>
        <taxon>Lophotrochozoa</taxon>
        <taxon>Platyhelminthes</taxon>
        <taxon>Monogenea</taxon>
        <taxon>Polyopisthocotylea</taxon>
        <taxon>Polystomatidea</taxon>
        <taxon>Polystomatidae</taxon>
        <taxon>Protopolystoma</taxon>
    </lineage>
</organism>
<sequence>MEESNMHEIPAVDSERTHQDSTAKIPGFASASGGTFNNVHIEQAPVTSPTVSAASIYHSTSPGVHPNLNLAQSSTSIGSPSEAMIGIGPHQAELMMAPRKISGPTDKTGQSGFGSSTEPV</sequence>
<feature type="region of interest" description="Disordered" evidence="1">
    <location>
        <begin position="1"/>
        <end position="32"/>
    </location>
</feature>
<protein>
    <submittedName>
        <fullName evidence="2">Uncharacterized protein</fullName>
    </submittedName>
</protein>
<evidence type="ECO:0000313" key="2">
    <source>
        <dbReference type="EMBL" id="VEL17443.1"/>
    </source>
</evidence>
<dbReference type="EMBL" id="CAAALY010032623">
    <property type="protein sequence ID" value="VEL17443.1"/>
    <property type="molecule type" value="Genomic_DNA"/>
</dbReference>
<gene>
    <name evidence="2" type="ORF">PXEA_LOCUS10883</name>
</gene>
<name>A0A3S5BTC2_9PLAT</name>
<comment type="caution">
    <text evidence="2">The sequence shown here is derived from an EMBL/GenBank/DDBJ whole genome shotgun (WGS) entry which is preliminary data.</text>
</comment>
<evidence type="ECO:0000313" key="3">
    <source>
        <dbReference type="Proteomes" id="UP000784294"/>
    </source>
</evidence>
<reference evidence="2" key="1">
    <citation type="submission" date="2018-11" db="EMBL/GenBank/DDBJ databases">
        <authorList>
            <consortium name="Pathogen Informatics"/>
        </authorList>
    </citation>
    <scope>NUCLEOTIDE SEQUENCE</scope>
</reference>
<keyword evidence="3" id="KW-1185">Reference proteome</keyword>
<accession>A0A3S5BTC2</accession>
<dbReference type="Proteomes" id="UP000784294">
    <property type="component" value="Unassembled WGS sequence"/>
</dbReference>
<dbReference type="AlphaFoldDB" id="A0A3S5BTC2"/>
<feature type="region of interest" description="Disordered" evidence="1">
    <location>
        <begin position="100"/>
        <end position="120"/>
    </location>
</feature>
<feature type="compositionally biased region" description="Polar residues" evidence="1">
    <location>
        <begin position="105"/>
        <end position="120"/>
    </location>
</feature>
<evidence type="ECO:0000256" key="1">
    <source>
        <dbReference type="SAM" id="MobiDB-lite"/>
    </source>
</evidence>